<accession>A0ABX7F815</accession>
<dbReference type="InterPro" id="IPR006448">
    <property type="entry name" value="Phage_term_ssu_P27"/>
</dbReference>
<protein>
    <submittedName>
        <fullName evidence="1">Phage terminase small subunit P27 family</fullName>
    </submittedName>
</protein>
<sequence>MKGAKPQLGNVVPMKGDMPKPVPEPHDLMSDAGKDVWLRLAPAMVAKDRLAPHHEDMFAAYCEAVADVIELTSNIAVAGRTYTVKTRNGLQQKKTADWQARLDALSVMRQMGALFGMSPVDDNRLSNGGQGDLFDDIMRQLNGPD</sequence>
<evidence type="ECO:0000313" key="2">
    <source>
        <dbReference type="Proteomes" id="UP000596387"/>
    </source>
</evidence>
<dbReference type="Pfam" id="PF05119">
    <property type="entry name" value="Terminase_4"/>
    <property type="match status" value="1"/>
</dbReference>
<name>A0ABX7F815_9RHOB</name>
<dbReference type="Proteomes" id="UP000596387">
    <property type="component" value="Chromosome"/>
</dbReference>
<organism evidence="1 2">
    <name type="scientific">Ponticoccus alexandrii</name>
    <dbReference type="NCBI Taxonomy" id="1943633"/>
    <lineage>
        <taxon>Bacteria</taxon>
        <taxon>Pseudomonadati</taxon>
        <taxon>Pseudomonadota</taxon>
        <taxon>Alphaproteobacteria</taxon>
        <taxon>Rhodobacterales</taxon>
        <taxon>Roseobacteraceae</taxon>
        <taxon>Ponticoccus</taxon>
    </lineage>
</organism>
<dbReference type="RefSeq" id="WP_023848254.1">
    <property type="nucleotide sequence ID" value="NZ_CP047166.1"/>
</dbReference>
<gene>
    <name evidence="1" type="ORF">GQA70_08645</name>
</gene>
<dbReference type="EMBL" id="CP047166">
    <property type="protein sequence ID" value="QRF66370.1"/>
    <property type="molecule type" value="Genomic_DNA"/>
</dbReference>
<reference evidence="1 2" key="1">
    <citation type="submission" date="2019-12" db="EMBL/GenBank/DDBJ databases">
        <title>Complete Genome Sequence of a Quorum-Sensing Bacterium,Rhodobacteraceae bacterium C31, Isolated from a marine microalgae symbiotic bacteria.</title>
        <authorList>
            <person name="Zhang Y."/>
        </authorList>
    </citation>
    <scope>NUCLEOTIDE SEQUENCE [LARGE SCALE GENOMIC DNA]</scope>
    <source>
        <strain evidence="1 2">C31</strain>
    </source>
</reference>
<keyword evidence="2" id="KW-1185">Reference proteome</keyword>
<evidence type="ECO:0000313" key="1">
    <source>
        <dbReference type="EMBL" id="QRF66370.1"/>
    </source>
</evidence>
<proteinExistence type="predicted"/>